<sequence>MKSVLINPRHTLILTAFIQIKKDRRFYRSSNSSHKL</sequence>
<organism evidence="1">
    <name type="scientific">Rhizophora mucronata</name>
    <name type="common">Asiatic mangrove</name>
    <dbReference type="NCBI Taxonomy" id="61149"/>
    <lineage>
        <taxon>Eukaryota</taxon>
        <taxon>Viridiplantae</taxon>
        <taxon>Streptophyta</taxon>
        <taxon>Embryophyta</taxon>
        <taxon>Tracheophyta</taxon>
        <taxon>Spermatophyta</taxon>
        <taxon>Magnoliopsida</taxon>
        <taxon>eudicotyledons</taxon>
        <taxon>Gunneridae</taxon>
        <taxon>Pentapetalae</taxon>
        <taxon>rosids</taxon>
        <taxon>fabids</taxon>
        <taxon>Malpighiales</taxon>
        <taxon>Rhizophoraceae</taxon>
        <taxon>Rhizophora</taxon>
    </lineage>
</organism>
<name>A0A2P2NRY3_RHIMU</name>
<dbReference type="EMBL" id="GGEC01064677">
    <property type="protein sequence ID" value="MBX45161.1"/>
    <property type="molecule type" value="Transcribed_RNA"/>
</dbReference>
<proteinExistence type="predicted"/>
<evidence type="ECO:0000313" key="1">
    <source>
        <dbReference type="EMBL" id="MBX45161.1"/>
    </source>
</evidence>
<reference evidence="1" key="1">
    <citation type="submission" date="2018-02" db="EMBL/GenBank/DDBJ databases">
        <title>Rhizophora mucronata_Transcriptome.</title>
        <authorList>
            <person name="Meera S.P."/>
            <person name="Sreeshan A."/>
            <person name="Augustine A."/>
        </authorList>
    </citation>
    <scope>NUCLEOTIDE SEQUENCE</scope>
    <source>
        <tissue evidence="1">Leaf</tissue>
    </source>
</reference>
<dbReference type="AlphaFoldDB" id="A0A2P2NRY3"/>
<accession>A0A2P2NRY3</accession>
<protein>
    <submittedName>
        <fullName evidence="1">Uncharacterized protein</fullName>
    </submittedName>
</protein>